<dbReference type="Pfam" id="PF14397">
    <property type="entry name" value="ATPgrasp_ST"/>
    <property type="match status" value="1"/>
</dbReference>
<dbReference type="EMBL" id="PREZ01000005">
    <property type="protein sequence ID" value="PPA69510.1"/>
    <property type="molecule type" value="Genomic_DNA"/>
</dbReference>
<accession>A0A2S5G932</accession>
<dbReference type="Gene3D" id="3.30.470.20">
    <property type="entry name" value="ATP-grasp fold, B domain"/>
    <property type="match status" value="1"/>
</dbReference>
<evidence type="ECO:0000259" key="1">
    <source>
        <dbReference type="Pfam" id="PF14397"/>
    </source>
</evidence>
<dbReference type="OrthoDB" id="8736147at2"/>
<feature type="domain" description="Alpha-L-glutamate ligase-related protein ATP-grasp" evidence="1">
    <location>
        <begin position="71"/>
        <end position="330"/>
    </location>
</feature>
<dbReference type="InterPro" id="IPR039523">
    <property type="entry name" value="RimK-rel_E_lig_ATP-grasp"/>
</dbReference>
<sequence length="346" mass="39825">MNMVKYLRTVMKDKERKPIYQILKEAIHCVLIEKELPYYYFTSLLYKKGAADYRNYIGHKKVCNIIIHYFYPNGRNDNLENKLTFSEILLSNDVHTPKIIAHSTGKTIRFNEEEIVLTNDSQLKELLIKLVNASQSRSIFVKPVDGEAGKHTFKFDRGPISLFKLTELYRLLDKESFIFQETVIQHHKINEIYPNSLNTLRIHTFLDKKTNNVEIVSALMRFGSRGNVMDNASAGGIFIPLRTDNWSLIKKANAFLSSGGKSYTKHPSTNYIFDGTTLPHPEQITHILTQAARLFENEFIGWDLALTETGPIIIEANDNPHLIMAQMACGGFKNHSRYKEIFAKYI</sequence>
<dbReference type="AlphaFoldDB" id="A0A2S5G932"/>
<name>A0A2S5G932_9BACL</name>
<comment type="caution">
    <text evidence="2">The sequence shown here is derived from an EMBL/GenBank/DDBJ whole genome shotgun (WGS) entry which is preliminary data.</text>
</comment>
<proteinExistence type="predicted"/>
<reference evidence="2 3" key="1">
    <citation type="submission" date="2018-02" db="EMBL/GenBank/DDBJ databases">
        <title>Jeotgalibacillus proteolyticum sp. nov. a protease producing bacterium isolated from ocean sediments of Laizhou Bay.</title>
        <authorList>
            <person name="Li Y."/>
        </authorList>
    </citation>
    <scope>NUCLEOTIDE SEQUENCE [LARGE SCALE GENOMIC DNA]</scope>
    <source>
        <strain evidence="2 3">22-7</strain>
    </source>
</reference>
<gene>
    <name evidence="2" type="ORF">C4B60_13230</name>
</gene>
<dbReference type="Proteomes" id="UP000239047">
    <property type="component" value="Unassembled WGS sequence"/>
</dbReference>
<dbReference type="RefSeq" id="WP_104058503.1">
    <property type="nucleotide sequence ID" value="NZ_PREZ01000005.1"/>
</dbReference>
<dbReference type="SUPFAM" id="SSF56059">
    <property type="entry name" value="Glutathione synthetase ATP-binding domain-like"/>
    <property type="match status" value="1"/>
</dbReference>
<organism evidence="2 3">
    <name type="scientific">Jeotgalibacillus proteolyticus</name>
    <dbReference type="NCBI Taxonomy" id="2082395"/>
    <lineage>
        <taxon>Bacteria</taxon>
        <taxon>Bacillati</taxon>
        <taxon>Bacillota</taxon>
        <taxon>Bacilli</taxon>
        <taxon>Bacillales</taxon>
        <taxon>Caryophanaceae</taxon>
        <taxon>Jeotgalibacillus</taxon>
    </lineage>
</organism>
<protein>
    <recommendedName>
        <fullName evidence="1">Alpha-L-glutamate ligase-related protein ATP-grasp domain-containing protein</fullName>
    </recommendedName>
</protein>
<evidence type="ECO:0000313" key="3">
    <source>
        <dbReference type="Proteomes" id="UP000239047"/>
    </source>
</evidence>
<evidence type="ECO:0000313" key="2">
    <source>
        <dbReference type="EMBL" id="PPA69510.1"/>
    </source>
</evidence>
<keyword evidence="3" id="KW-1185">Reference proteome</keyword>